<protein>
    <submittedName>
        <fullName evidence="1">Uncharacterized protein</fullName>
    </submittedName>
</protein>
<gene>
    <name evidence="1" type="ORF">CYNAS_LOCUS13591</name>
</gene>
<proteinExistence type="predicted"/>
<comment type="caution">
    <text evidence="1">The sequence shown here is derived from an EMBL/GenBank/DDBJ whole genome shotgun (WGS) entry which is preliminary data.</text>
</comment>
<keyword evidence="2" id="KW-1185">Reference proteome</keyword>
<sequence length="107" mass="12228">MFLRLLLHASIKANDDKHIAVYVRSSPNIEDLPTMDPKISLIGTEVFTISYSVWPRKRLSMTMTSYSYQNVLKFGARRLCGGIHMFTKCPTNAPTFCLSMKICSQHR</sequence>
<dbReference type="EMBL" id="CATQJL010000305">
    <property type="protein sequence ID" value="CAJ0601608.1"/>
    <property type="molecule type" value="Genomic_DNA"/>
</dbReference>
<name>A0AA36M8I2_CYLNA</name>
<evidence type="ECO:0000313" key="2">
    <source>
        <dbReference type="Proteomes" id="UP001176961"/>
    </source>
</evidence>
<evidence type="ECO:0000313" key="1">
    <source>
        <dbReference type="EMBL" id="CAJ0601608.1"/>
    </source>
</evidence>
<dbReference type="Proteomes" id="UP001176961">
    <property type="component" value="Unassembled WGS sequence"/>
</dbReference>
<reference evidence="1" key="1">
    <citation type="submission" date="2023-07" db="EMBL/GenBank/DDBJ databases">
        <authorList>
            <consortium name="CYATHOMIX"/>
        </authorList>
    </citation>
    <scope>NUCLEOTIDE SEQUENCE</scope>
    <source>
        <strain evidence="1">N/A</strain>
    </source>
</reference>
<accession>A0AA36M8I2</accession>
<dbReference type="AlphaFoldDB" id="A0AA36M8I2"/>
<organism evidence="1 2">
    <name type="scientific">Cylicocyclus nassatus</name>
    <name type="common">Nematode worm</name>
    <dbReference type="NCBI Taxonomy" id="53992"/>
    <lineage>
        <taxon>Eukaryota</taxon>
        <taxon>Metazoa</taxon>
        <taxon>Ecdysozoa</taxon>
        <taxon>Nematoda</taxon>
        <taxon>Chromadorea</taxon>
        <taxon>Rhabditida</taxon>
        <taxon>Rhabditina</taxon>
        <taxon>Rhabditomorpha</taxon>
        <taxon>Strongyloidea</taxon>
        <taxon>Strongylidae</taxon>
        <taxon>Cylicocyclus</taxon>
    </lineage>
</organism>